<sequence>MGAAGGGGLDGFNNMWGAIRNQDWATAGKEVYGSGYVGRRADLNSRAMASDDSSEINNRINDDPRAEDLCAGGTTSA</sequence>
<dbReference type="EMBL" id="MHTM01000004">
    <property type="protein sequence ID" value="OHA62797.1"/>
    <property type="molecule type" value="Genomic_DNA"/>
</dbReference>
<dbReference type="Gene3D" id="1.10.530.40">
    <property type="match status" value="1"/>
</dbReference>
<feature type="region of interest" description="Disordered" evidence="3">
    <location>
        <begin position="47"/>
        <end position="77"/>
    </location>
</feature>
<evidence type="ECO:0000256" key="3">
    <source>
        <dbReference type="SAM" id="MobiDB-lite"/>
    </source>
</evidence>
<comment type="caution">
    <text evidence="4">The sequence shown here is derived from an EMBL/GenBank/DDBJ whole genome shotgun (WGS) entry which is preliminary data.</text>
</comment>
<proteinExistence type="predicted"/>
<dbReference type="Proteomes" id="UP000177140">
    <property type="component" value="Unassembled WGS sequence"/>
</dbReference>
<name>A0A1G2QQX0_9BACT</name>
<accession>A0A1G2QQX0</accession>
<dbReference type="AlphaFoldDB" id="A0A1G2QQX0"/>
<dbReference type="GO" id="GO:0042742">
    <property type="term" value="P:defense response to bacterium"/>
    <property type="evidence" value="ECO:0007669"/>
    <property type="project" value="UniProtKB-KW"/>
</dbReference>
<dbReference type="GO" id="GO:0003796">
    <property type="term" value="F:lysozyme activity"/>
    <property type="evidence" value="ECO:0007669"/>
    <property type="project" value="InterPro"/>
</dbReference>
<gene>
    <name evidence="4" type="ORF">A2556_00115</name>
</gene>
<evidence type="ECO:0000256" key="2">
    <source>
        <dbReference type="ARBA" id="ARBA00022638"/>
    </source>
</evidence>
<evidence type="ECO:0000313" key="4">
    <source>
        <dbReference type="EMBL" id="OHA62797.1"/>
    </source>
</evidence>
<reference evidence="4 5" key="1">
    <citation type="journal article" date="2016" name="Nat. Commun.">
        <title>Thousands of microbial genomes shed light on interconnected biogeochemical processes in an aquifer system.</title>
        <authorList>
            <person name="Anantharaman K."/>
            <person name="Brown C.T."/>
            <person name="Hug L.A."/>
            <person name="Sharon I."/>
            <person name="Castelle C.J."/>
            <person name="Probst A.J."/>
            <person name="Thomas B.C."/>
            <person name="Singh A."/>
            <person name="Wilkins M.J."/>
            <person name="Karaoz U."/>
            <person name="Brodie E.L."/>
            <person name="Williams K.H."/>
            <person name="Hubbard S.S."/>
            <person name="Banfield J.F."/>
        </authorList>
    </citation>
    <scope>NUCLEOTIDE SEQUENCE [LARGE SCALE GENOMIC DNA]</scope>
</reference>
<dbReference type="GO" id="GO:0031640">
    <property type="term" value="P:killing of cells of another organism"/>
    <property type="evidence" value="ECO:0007669"/>
    <property type="project" value="UniProtKB-KW"/>
</dbReference>
<organism evidence="4 5">
    <name type="scientific">Candidatus Vogelbacteria bacterium RIFOXYD2_FULL_44_9</name>
    <dbReference type="NCBI Taxonomy" id="1802441"/>
    <lineage>
        <taxon>Bacteria</taxon>
        <taxon>Candidatus Vogeliibacteriota</taxon>
    </lineage>
</organism>
<protein>
    <submittedName>
        <fullName evidence="4">Uncharacterized protein</fullName>
    </submittedName>
</protein>
<evidence type="ECO:0000313" key="5">
    <source>
        <dbReference type="Proteomes" id="UP000177140"/>
    </source>
</evidence>
<dbReference type="InterPro" id="IPR023347">
    <property type="entry name" value="Lysozyme_dom_sf"/>
</dbReference>
<evidence type="ECO:0000256" key="1">
    <source>
        <dbReference type="ARBA" id="ARBA00022529"/>
    </source>
</evidence>
<keyword evidence="1" id="KW-0929">Antimicrobial</keyword>
<keyword evidence="2" id="KW-0081">Bacteriolytic enzyme</keyword>